<sequence length="1140" mass="129952">MRGILHSWNELQHALRSLRAARFPYRVEGCTGGLRSYFFGEYVRTCCAHIVLVVPTEQDVAAVCTDLAHAAVPTRVLPWWGSLPYRPVSPNAHVFSHRVEALCALAQRDATAPCAFVLTLRALLTPVPPLDYVRTLKRSFRVGEHIEIHTLAAQLMQWGYARVDHVSACAEFSLRGEILDIAAAAQAADNTQAYRIVCDFNTIERIHILAVSTCAVLQEVSACTLYAAKEILWSEERIAFLHQNLQKLSECPAHCVPCIEELTHRKTYEGEEMFYPLCFERPTCVLEYFRHSPSPPSVFYLDYERQHNGARALQDECRNLYHKMQLAHEHVPARWYPQPEHIVLDFSAVCALHLHTVYFTHFFPQLPACESICLASDPARSFFGNIPYFKEELLRLSKDGWHVFVFAESEQQALRIRALVKGCDVTVLPCALSAGFSIPALKILIVQEGEIFGRRRKTPQSVQRARSTPIDTFVELNPGDYVVHAQYGIGLFKGIERIKTAQSERDYVNLLYAQEETILIPIEQAHLVQRYIGNEGNKPHLDSLGSKSWETRKARVKKSVENIAQKLVELYSLRKTTRGHAFPKDDEWQYAFEAAFPYEETDDQRICIEEVKQDMQEAVPMDRLVCGDVGYGKTEIAMRAAFKAVMGGKQVVFLTPTTLLVEQHFRTICNRFKHFPVRIEKLSRFVPKSEQKDILAKLAHGDIDLIVGTHRLIQKDVSFKDLGLMILDEEQRFGVQDKEKLKQMKTNVDCLSLSATPIPRTLHMGMLKIRDMSLLTTPPEGRLPIETVIQQFDPNLVATAIRKELDREGQIFYLHNRIENLESVKCMLQKLVPELSICVAHSLMGSEELEDIFERFYQKTFQLLLSTTIIENGIDVPNANTIIIDRADMYGVSQLYQLRGRVGRSDKKAYAYLLYYHDVALSDLAIKRLQVISDFTDLGAGFKVALKDMEIRGVGNLLGKEQSGDIYSVGFDLYVQLLEEAIERLQHAPNEQRIETVIDLNYRGFIPHMYIAADEIKMELYKKIAAAHTHEELERIRTETITRFGPIPEEAAGLFTVAEIKVRCEKLAILSLKETHESLLIEFDKVCDTAFKKILRLVQTSNDRVRLDAKQPNMLILTSDAIEIKEKGIFICEILKRLES</sequence>
<keyword evidence="5" id="KW-0347">Helicase</keyword>
<dbReference type="Pfam" id="PF02559">
    <property type="entry name" value="CarD_TRCF_RID"/>
    <property type="match status" value="1"/>
</dbReference>
<evidence type="ECO:0000256" key="5">
    <source>
        <dbReference type="ARBA" id="ARBA00022806"/>
    </source>
</evidence>
<dbReference type="GO" id="GO:0003684">
    <property type="term" value="F:damaged DNA binding"/>
    <property type="evidence" value="ECO:0007669"/>
    <property type="project" value="InterPro"/>
</dbReference>
<keyword evidence="7 9" id="KW-0238">DNA-binding</keyword>
<dbReference type="GO" id="GO:0006355">
    <property type="term" value="P:regulation of DNA-templated transcription"/>
    <property type="evidence" value="ECO:0007669"/>
    <property type="project" value="UniProtKB-UniRule"/>
</dbReference>
<dbReference type="SMART" id="SM00490">
    <property type="entry name" value="HELICc"/>
    <property type="match status" value="1"/>
</dbReference>
<gene>
    <name evidence="12" type="primary">trcF</name>
    <name evidence="9" type="synonym">mfd</name>
    <name evidence="12" type="ordered locus">TPEGAU_0344</name>
</gene>
<dbReference type="SUPFAM" id="SSF52540">
    <property type="entry name" value="P-loop containing nucleoside triphosphate hydrolases"/>
    <property type="match status" value="4"/>
</dbReference>
<dbReference type="Gene3D" id="3.30.2060.10">
    <property type="entry name" value="Penicillin-binding protein 1b domain"/>
    <property type="match status" value="1"/>
</dbReference>
<dbReference type="HAMAP" id="MF_00969">
    <property type="entry name" value="TRCF"/>
    <property type="match status" value="1"/>
</dbReference>
<dbReference type="PANTHER" id="PTHR47964:SF1">
    <property type="entry name" value="ATP-DEPENDENT DNA HELICASE HOMOLOG RECG, CHLOROPLASTIC"/>
    <property type="match status" value="1"/>
</dbReference>
<comment type="similarity">
    <text evidence="9">In the C-terminal section; belongs to the helicase family. RecG subfamily.</text>
</comment>
<dbReference type="PROSITE" id="PS51194">
    <property type="entry name" value="HELICASE_CTER"/>
    <property type="match status" value="1"/>
</dbReference>
<dbReference type="Proteomes" id="UP000008192">
    <property type="component" value="Chromosome"/>
</dbReference>
<evidence type="ECO:0000313" key="12">
    <source>
        <dbReference type="EMBL" id="AEZ59596.1"/>
    </source>
</evidence>
<evidence type="ECO:0000256" key="3">
    <source>
        <dbReference type="ARBA" id="ARBA00022763"/>
    </source>
</evidence>
<keyword evidence="4 9" id="KW-0378">Hydrolase</keyword>
<dbReference type="EC" id="3.6.4.-" evidence="9"/>
<dbReference type="Pfam" id="PF00270">
    <property type="entry name" value="DEAD"/>
    <property type="match status" value="1"/>
</dbReference>
<dbReference type="InterPro" id="IPR036101">
    <property type="entry name" value="CarD-like/TRCF_RID_sf"/>
</dbReference>
<feature type="domain" description="Helicase C-terminal" evidence="11">
    <location>
        <begin position="800"/>
        <end position="950"/>
    </location>
</feature>
<dbReference type="SMART" id="SM00487">
    <property type="entry name" value="DEXDc"/>
    <property type="match status" value="1"/>
</dbReference>
<dbReference type="KEGG" id="tpg:TPEGAU_0344"/>
<proteinExistence type="inferred from homology"/>
<accession>A0AAU8PGG8</accession>
<dbReference type="InterPro" id="IPR041471">
    <property type="entry name" value="UvrB_inter"/>
</dbReference>
<dbReference type="GO" id="GO:0005524">
    <property type="term" value="F:ATP binding"/>
    <property type="evidence" value="ECO:0007669"/>
    <property type="project" value="UniProtKB-UniRule"/>
</dbReference>
<dbReference type="InterPro" id="IPR014001">
    <property type="entry name" value="Helicase_ATP-bd"/>
</dbReference>
<reference evidence="13" key="1">
    <citation type="journal article" date="2012" name="PLoS Negl. Trop. Dis.">
        <title>Whole genome sequences of three Treponema pallidum ssp. pertenue strains: yaws and syphilis treponemes differ in less than 0.2% of the genome sequence.</title>
        <authorList>
            <person name="Cejkova D."/>
            <person name="Zobanikova M."/>
            <person name="Chen L."/>
            <person name="Pospisilova P."/>
            <person name="Strouhal M."/>
            <person name="Qin X."/>
            <person name="Mikalova L."/>
            <person name="Norris S.J."/>
            <person name="Muzny D.M."/>
            <person name="Gibbs R.A."/>
            <person name="Fulton L.L."/>
            <person name="Sodergren E."/>
            <person name="Weinstock G.M."/>
            <person name="Smajs D."/>
        </authorList>
    </citation>
    <scope>NUCLEOTIDE SEQUENCE [LARGE SCALE GENOMIC DNA]</scope>
    <source>
        <strain evidence="13">Gauthier</strain>
    </source>
</reference>
<evidence type="ECO:0000313" key="13">
    <source>
        <dbReference type="Proteomes" id="UP000008192"/>
    </source>
</evidence>
<dbReference type="Pfam" id="PF17757">
    <property type="entry name" value="UvrB_inter"/>
    <property type="match status" value="1"/>
</dbReference>
<dbReference type="InterPro" id="IPR037235">
    <property type="entry name" value="TRCF-like_C_D7"/>
</dbReference>
<dbReference type="Gene3D" id="2.40.10.170">
    <property type="match status" value="1"/>
</dbReference>
<dbReference type="Pfam" id="PF00271">
    <property type="entry name" value="Helicase_C"/>
    <property type="match status" value="1"/>
</dbReference>
<dbReference type="GO" id="GO:0003678">
    <property type="term" value="F:DNA helicase activity"/>
    <property type="evidence" value="ECO:0007669"/>
    <property type="project" value="TreeGrafter"/>
</dbReference>
<dbReference type="Gene3D" id="3.90.1150.50">
    <property type="entry name" value="Transcription-repair-coupling factor, D7 domain"/>
    <property type="match status" value="1"/>
</dbReference>
<dbReference type="InterPro" id="IPR047112">
    <property type="entry name" value="RecG/Mfd"/>
</dbReference>
<evidence type="ECO:0000256" key="8">
    <source>
        <dbReference type="ARBA" id="ARBA00023204"/>
    </source>
</evidence>
<keyword evidence="3 9" id="KW-0227">DNA damage</keyword>
<dbReference type="GO" id="GO:0000716">
    <property type="term" value="P:transcription-coupled nucleotide-excision repair, DNA damage recognition"/>
    <property type="evidence" value="ECO:0007669"/>
    <property type="project" value="UniProtKB-UniRule"/>
</dbReference>
<dbReference type="InterPro" id="IPR003711">
    <property type="entry name" value="CarD-like/TRCF_RID"/>
</dbReference>
<keyword evidence="1 9" id="KW-0963">Cytoplasm</keyword>
<comment type="similarity">
    <text evidence="9">In the N-terminal section; belongs to the UvrB family.</text>
</comment>
<name>A0AAU8PGG8_TREPG</name>
<dbReference type="EMBL" id="CP002376">
    <property type="protein sequence ID" value="AEZ59596.1"/>
    <property type="molecule type" value="Genomic_DNA"/>
</dbReference>
<dbReference type="InterPro" id="IPR001650">
    <property type="entry name" value="Helicase_C-like"/>
</dbReference>
<dbReference type="InterPro" id="IPR011545">
    <property type="entry name" value="DEAD/DEAH_box_helicase_dom"/>
</dbReference>
<organism evidence="12 13">
    <name type="scientific">Treponema pallidum subsp. pertenue (strain Gauthier)</name>
    <dbReference type="NCBI Taxonomy" id="491080"/>
    <lineage>
        <taxon>Bacteria</taxon>
        <taxon>Pseudomonadati</taxon>
        <taxon>Spirochaetota</taxon>
        <taxon>Spirochaetia</taxon>
        <taxon>Spirochaetales</taxon>
        <taxon>Treponemataceae</taxon>
        <taxon>Treponema</taxon>
    </lineage>
</organism>
<keyword evidence="2 9" id="KW-0547">Nucleotide-binding</keyword>
<dbReference type="NCBIfam" id="TIGR00580">
    <property type="entry name" value="mfd"/>
    <property type="match status" value="1"/>
</dbReference>
<protein>
    <recommendedName>
        <fullName evidence="9">Transcription-repair-coupling factor</fullName>
        <shortName evidence="9">TRCF</shortName>
        <ecNumber evidence="9">3.6.4.-</ecNumber>
    </recommendedName>
</protein>
<dbReference type="Gene3D" id="3.40.50.11180">
    <property type="match status" value="1"/>
</dbReference>
<dbReference type="SMART" id="SM01058">
    <property type="entry name" value="CarD_TRCF"/>
    <property type="match status" value="1"/>
</dbReference>
<dbReference type="CDD" id="cd17991">
    <property type="entry name" value="DEXHc_TRCF"/>
    <property type="match status" value="1"/>
</dbReference>
<dbReference type="SMART" id="SM00982">
    <property type="entry name" value="TRCF"/>
    <property type="match status" value="1"/>
</dbReference>
<keyword evidence="8 9" id="KW-0234">DNA repair</keyword>
<dbReference type="InterPro" id="IPR005118">
    <property type="entry name" value="TRCF_C"/>
</dbReference>
<dbReference type="InterPro" id="IPR027417">
    <property type="entry name" value="P-loop_NTPase"/>
</dbReference>
<evidence type="ECO:0000256" key="7">
    <source>
        <dbReference type="ARBA" id="ARBA00023125"/>
    </source>
</evidence>
<evidence type="ECO:0000259" key="11">
    <source>
        <dbReference type="PROSITE" id="PS51194"/>
    </source>
</evidence>
<evidence type="ECO:0000256" key="4">
    <source>
        <dbReference type="ARBA" id="ARBA00022801"/>
    </source>
</evidence>
<dbReference type="AlphaFoldDB" id="A0AAU8PGG8"/>
<comment type="function">
    <text evidence="9">Couples transcription and DNA repair by recognizing RNA polymerase (RNAP) stalled at DNA lesions. Mediates ATP-dependent release of RNAP and its truncated transcript from the DNA, and recruitment of nucleotide excision repair machinery to the damaged site.</text>
</comment>
<evidence type="ECO:0000256" key="6">
    <source>
        <dbReference type="ARBA" id="ARBA00022840"/>
    </source>
</evidence>
<dbReference type="GO" id="GO:0005737">
    <property type="term" value="C:cytoplasm"/>
    <property type="evidence" value="ECO:0007669"/>
    <property type="project" value="UniProtKB-SubCell"/>
</dbReference>
<dbReference type="Gene3D" id="3.40.50.300">
    <property type="entry name" value="P-loop containing nucleotide triphosphate hydrolases"/>
    <property type="match status" value="2"/>
</dbReference>
<dbReference type="SUPFAM" id="SSF143517">
    <property type="entry name" value="TRCF domain-like"/>
    <property type="match status" value="1"/>
</dbReference>
<dbReference type="PANTHER" id="PTHR47964">
    <property type="entry name" value="ATP-DEPENDENT DNA HELICASE HOMOLOG RECG, CHLOROPLASTIC"/>
    <property type="match status" value="1"/>
</dbReference>
<dbReference type="Pfam" id="PF03461">
    <property type="entry name" value="TRCF"/>
    <property type="match status" value="1"/>
</dbReference>
<dbReference type="SUPFAM" id="SSF141259">
    <property type="entry name" value="CarD-like"/>
    <property type="match status" value="1"/>
</dbReference>
<dbReference type="GO" id="GO:0016787">
    <property type="term" value="F:hydrolase activity"/>
    <property type="evidence" value="ECO:0007669"/>
    <property type="project" value="UniProtKB-KW"/>
</dbReference>
<dbReference type="InterPro" id="IPR004576">
    <property type="entry name" value="Mfd"/>
</dbReference>
<dbReference type="RefSeq" id="WP_014342378.1">
    <property type="nucleotide sequence ID" value="NC_016843.1"/>
</dbReference>
<evidence type="ECO:0000256" key="1">
    <source>
        <dbReference type="ARBA" id="ARBA00022490"/>
    </source>
</evidence>
<dbReference type="PROSITE" id="PS51192">
    <property type="entry name" value="HELICASE_ATP_BIND_1"/>
    <property type="match status" value="1"/>
</dbReference>
<comment type="subcellular location">
    <subcellularLocation>
        <location evidence="9">Cytoplasm</location>
    </subcellularLocation>
</comment>
<evidence type="ECO:0000259" key="10">
    <source>
        <dbReference type="PROSITE" id="PS51192"/>
    </source>
</evidence>
<keyword evidence="6 9" id="KW-0067">ATP-binding</keyword>
<evidence type="ECO:0000256" key="9">
    <source>
        <dbReference type="HAMAP-Rule" id="MF_00969"/>
    </source>
</evidence>
<feature type="domain" description="Helicase ATP-binding" evidence="10">
    <location>
        <begin position="614"/>
        <end position="775"/>
    </location>
</feature>
<evidence type="ECO:0000256" key="2">
    <source>
        <dbReference type="ARBA" id="ARBA00022741"/>
    </source>
</evidence>